<evidence type="ECO:0000313" key="1">
    <source>
        <dbReference type="EMBL" id="GGI65563.1"/>
    </source>
</evidence>
<reference evidence="1" key="2">
    <citation type="submission" date="2020-09" db="EMBL/GenBank/DDBJ databases">
        <authorList>
            <person name="Sun Q."/>
            <person name="Sedlacek I."/>
        </authorList>
    </citation>
    <scope>NUCLEOTIDE SEQUENCE</scope>
    <source>
        <strain evidence="1">CCM 8433</strain>
    </source>
</reference>
<reference evidence="1" key="1">
    <citation type="journal article" date="2014" name="Int. J. Syst. Evol. Microbiol.">
        <title>Complete genome sequence of Corynebacterium casei LMG S-19264T (=DSM 44701T), isolated from a smear-ripened cheese.</title>
        <authorList>
            <consortium name="US DOE Joint Genome Institute (JGI-PGF)"/>
            <person name="Walter F."/>
            <person name="Albersmeier A."/>
            <person name="Kalinowski J."/>
            <person name="Ruckert C."/>
        </authorList>
    </citation>
    <scope>NUCLEOTIDE SEQUENCE</scope>
    <source>
        <strain evidence="1">CCM 8433</strain>
    </source>
</reference>
<protein>
    <submittedName>
        <fullName evidence="1">DsbA family protein</fullName>
    </submittedName>
</protein>
<dbReference type="Pfam" id="PF13743">
    <property type="entry name" value="Thioredoxin_5"/>
    <property type="match status" value="1"/>
</dbReference>
<keyword evidence="2" id="KW-1185">Reference proteome</keyword>
<name>A0A917JEU9_9ENTE</name>
<gene>
    <name evidence="1" type="ORF">GCM10011482_12170</name>
</gene>
<dbReference type="RefSeq" id="WP_188367398.1">
    <property type="nucleotide sequence ID" value="NZ_BMDT01000004.1"/>
</dbReference>
<sequence length="198" mass="23020">MIEIYLFINPLDRCSVKAEEALLKFSNNSTEKVKLTIIPVVNPKIIAANFDYQRVDLDTRNAYMHLAYKVALDFKAAQIQGKKIASKFLLMVQHQIFARKRPYPETLVKEFFTKNGDYSMFLEDRTSELVKELFWKDQEIARKFNISSEASAIVYNCTHDGSGLLMTGLENIQEIPYLNYLQDQTTFDRITHKNKAYN</sequence>
<dbReference type="EMBL" id="BMDT01000004">
    <property type="protein sequence ID" value="GGI65563.1"/>
    <property type="molecule type" value="Genomic_DNA"/>
</dbReference>
<comment type="caution">
    <text evidence="1">The sequence shown here is derived from an EMBL/GenBank/DDBJ whole genome shotgun (WGS) entry which is preliminary data.</text>
</comment>
<accession>A0A917JEU9</accession>
<dbReference type="Proteomes" id="UP000622610">
    <property type="component" value="Unassembled WGS sequence"/>
</dbReference>
<dbReference type="AlphaFoldDB" id="A0A917JEU9"/>
<evidence type="ECO:0000313" key="2">
    <source>
        <dbReference type="Proteomes" id="UP000622610"/>
    </source>
</evidence>
<organism evidence="1 2">
    <name type="scientific">Enterococcus alcedinis</name>
    <dbReference type="NCBI Taxonomy" id="1274384"/>
    <lineage>
        <taxon>Bacteria</taxon>
        <taxon>Bacillati</taxon>
        <taxon>Bacillota</taxon>
        <taxon>Bacilli</taxon>
        <taxon>Lactobacillales</taxon>
        <taxon>Enterococcaceae</taxon>
        <taxon>Enterococcus</taxon>
    </lineage>
</organism>
<proteinExistence type="predicted"/>